<reference evidence="2 3" key="1">
    <citation type="submission" date="2022-02" db="EMBL/GenBank/DDBJ databases">
        <title>Paenibacillus sp. MBLB1776 Whole Genome Shotgun Sequencing.</title>
        <authorList>
            <person name="Hwang C.Y."/>
            <person name="Cho E.-S."/>
            <person name="Seo M.-J."/>
        </authorList>
    </citation>
    <scope>NUCLEOTIDE SEQUENCE [LARGE SCALE GENOMIC DNA]</scope>
    <source>
        <strain evidence="2 3">MBLB1776</strain>
    </source>
</reference>
<dbReference type="KEGG" id="paun:MJA45_16380"/>
<organism evidence="2 3">
    <name type="scientific">Paenibacillus aurantius</name>
    <dbReference type="NCBI Taxonomy" id="2918900"/>
    <lineage>
        <taxon>Bacteria</taxon>
        <taxon>Bacillati</taxon>
        <taxon>Bacillota</taxon>
        <taxon>Bacilli</taxon>
        <taxon>Bacillales</taxon>
        <taxon>Paenibacillaceae</taxon>
        <taxon>Paenibacillus</taxon>
    </lineage>
</organism>
<dbReference type="Pfam" id="PF13472">
    <property type="entry name" value="Lipase_GDSL_2"/>
    <property type="match status" value="1"/>
</dbReference>
<keyword evidence="3" id="KW-1185">Reference proteome</keyword>
<name>A0AA96L8Z6_9BACL</name>
<proteinExistence type="predicted"/>
<dbReference type="GO" id="GO:0004622">
    <property type="term" value="F:phosphatidylcholine lysophospholipase activity"/>
    <property type="evidence" value="ECO:0007669"/>
    <property type="project" value="TreeGrafter"/>
</dbReference>
<accession>A0AA96L8Z6</accession>
<protein>
    <submittedName>
        <fullName evidence="2">GSCFA domain-containing protein</fullName>
    </submittedName>
</protein>
<evidence type="ECO:0000259" key="1">
    <source>
        <dbReference type="Pfam" id="PF13472"/>
    </source>
</evidence>
<dbReference type="RefSeq" id="WP_315602986.1">
    <property type="nucleotide sequence ID" value="NZ_CP130318.1"/>
</dbReference>
<evidence type="ECO:0000313" key="3">
    <source>
        <dbReference type="Proteomes" id="UP001305702"/>
    </source>
</evidence>
<dbReference type="EMBL" id="CP130318">
    <property type="protein sequence ID" value="WNQ09217.1"/>
    <property type="molecule type" value="Genomic_DNA"/>
</dbReference>
<evidence type="ECO:0000313" key="2">
    <source>
        <dbReference type="EMBL" id="WNQ09217.1"/>
    </source>
</evidence>
<dbReference type="InterPro" id="IPR036514">
    <property type="entry name" value="SGNH_hydro_sf"/>
</dbReference>
<dbReference type="InterPro" id="IPR051532">
    <property type="entry name" value="Ester_Hydrolysis_Enzymes"/>
</dbReference>
<feature type="domain" description="SGNH hydrolase-type esterase" evidence="1">
    <location>
        <begin position="65"/>
        <end position="264"/>
    </location>
</feature>
<gene>
    <name evidence="2" type="ORF">MJA45_16380</name>
</gene>
<dbReference type="AlphaFoldDB" id="A0AA96L8Z6"/>
<dbReference type="SUPFAM" id="SSF52266">
    <property type="entry name" value="SGNH hydrolase"/>
    <property type="match status" value="1"/>
</dbReference>
<dbReference type="PANTHER" id="PTHR30383:SF27">
    <property type="entry name" value="SPORE GERMINATION LIPASE LIPC"/>
    <property type="match status" value="1"/>
</dbReference>
<dbReference type="Proteomes" id="UP001305702">
    <property type="component" value="Chromosome"/>
</dbReference>
<sequence>MKSTRLLWRTAGAIGLLSTLLFLFGFVYAVQTTLNPKPTELGQAPAPTPQPQQNALDSSKIQILALGDSLTKGTGDTSGKGYVERVKEGLAKDLKKEVFVWNYAVIGSTTQQLLDSLNKPGSQLPDFIKQSNVILLTIGGNDIFRTGVNGNNILNSKGELNIDMDSLAKNLPEATARLDKIFARIAELNPKAKIVYTMFYHPFLDVDPDRKGSKAVQDFADAAFRSANRYSNITVVPTYDLFQQNLLKYLYNDHYHPNQEGYARMAERVRQVLE</sequence>
<dbReference type="InterPro" id="IPR013830">
    <property type="entry name" value="SGNH_hydro"/>
</dbReference>
<dbReference type="PANTHER" id="PTHR30383">
    <property type="entry name" value="THIOESTERASE 1/PROTEASE 1/LYSOPHOSPHOLIPASE L1"/>
    <property type="match status" value="1"/>
</dbReference>
<dbReference type="Gene3D" id="3.40.50.1110">
    <property type="entry name" value="SGNH hydrolase"/>
    <property type="match status" value="1"/>
</dbReference>